<feature type="domain" description="SpoVT-AbrB" evidence="1">
    <location>
        <begin position="9"/>
        <end position="40"/>
    </location>
</feature>
<comment type="caution">
    <text evidence="2">The sequence shown here is derived from an EMBL/GenBank/DDBJ whole genome shotgun (WGS) entry which is preliminary data.</text>
</comment>
<protein>
    <recommendedName>
        <fullName evidence="1">SpoVT-AbrB domain-containing protein</fullName>
    </recommendedName>
</protein>
<dbReference type="InterPro" id="IPR007159">
    <property type="entry name" value="SpoVT-AbrB_dom"/>
</dbReference>
<organism evidence="2 3">
    <name type="scientific">Tritrichomonas musculus</name>
    <dbReference type="NCBI Taxonomy" id="1915356"/>
    <lineage>
        <taxon>Eukaryota</taxon>
        <taxon>Metamonada</taxon>
        <taxon>Parabasalia</taxon>
        <taxon>Tritrichomonadida</taxon>
        <taxon>Tritrichomonadidae</taxon>
        <taxon>Tritrichomonas</taxon>
    </lineage>
</organism>
<dbReference type="Proteomes" id="UP001470230">
    <property type="component" value="Unassembled WGS sequence"/>
</dbReference>
<keyword evidence="3" id="KW-1185">Reference proteome</keyword>
<dbReference type="Gene3D" id="2.10.260.10">
    <property type="match status" value="1"/>
</dbReference>
<gene>
    <name evidence="2" type="ORF">M9Y10_004568</name>
</gene>
<dbReference type="Pfam" id="PF04014">
    <property type="entry name" value="MazE_antitoxin"/>
    <property type="match status" value="1"/>
</dbReference>
<dbReference type="InterPro" id="IPR037914">
    <property type="entry name" value="SpoVT-AbrB_sf"/>
</dbReference>
<sequence length="95" mass="11121">MEKVKLGKRIDALGRVTIPIDIRRNMNLDINDKVDFYYDEQQQMFGIKSASFENQAQRKIDDLVNLTEEIEPESVEEVTRLLKKIKKILGIQNKL</sequence>
<reference evidence="2 3" key="1">
    <citation type="submission" date="2024-04" db="EMBL/GenBank/DDBJ databases">
        <title>Tritrichomonas musculus Genome.</title>
        <authorList>
            <person name="Alves-Ferreira E."/>
            <person name="Grigg M."/>
            <person name="Lorenzi H."/>
            <person name="Galac M."/>
        </authorList>
    </citation>
    <scope>NUCLEOTIDE SEQUENCE [LARGE SCALE GENOMIC DNA]</scope>
    <source>
        <strain evidence="2 3">EAF2021</strain>
    </source>
</reference>
<dbReference type="EMBL" id="JAPFFF010000103">
    <property type="protein sequence ID" value="KAK8835464.1"/>
    <property type="molecule type" value="Genomic_DNA"/>
</dbReference>
<name>A0ABR2GNH7_9EUKA</name>
<evidence type="ECO:0000313" key="3">
    <source>
        <dbReference type="Proteomes" id="UP001470230"/>
    </source>
</evidence>
<evidence type="ECO:0000259" key="1">
    <source>
        <dbReference type="Pfam" id="PF04014"/>
    </source>
</evidence>
<proteinExistence type="predicted"/>
<dbReference type="SUPFAM" id="SSF89447">
    <property type="entry name" value="AbrB/MazE/MraZ-like"/>
    <property type="match status" value="1"/>
</dbReference>
<accession>A0ABR2GNH7</accession>
<evidence type="ECO:0000313" key="2">
    <source>
        <dbReference type="EMBL" id="KAK8835464.1"/>
    </source>
</evidence>